<dbReference type="Pfam" id="PF00170">
    <property type="entry name" value="bZIP_1"/>
    <property type="match status" value="1"/>
</dbReference>
<reference evidence="3 4" key="1">
    <citation type="submission" date="2015-02" db="EMBL/GenBank/DDBJ databases">
        <authorList>
            <person name="Chooi Y.-H."/>
        </authorList>
    </citation>
    <scope>NUCLEOTIDE SEQUENCE [LARGE SCALE GENOMIC DNA]</scope>
    <source>
        <strain evidence="3">E3</strain>
    </source>
</reference>
<feature type="non-terminal residue" evidence="3">
    <location>
        <position position="1"/>
    </location>
</feature>
<dbReference type="InterPro" id="IPR004827">
    <property type="entry name" value="bZIP"/>
</dbReference>
<dbReference type="SUPFAM" id="SSF57959">
    <property type="entry name" value="Leucine zipper domain"/>
    <property type="match status" value="1"/>
</dbReference>
<name>A0A0G4IQE2_PLABS</name>
<dbReference type="GO" id="GO:0003700">
    <property type="term" value="F:DNA-binding transcription factor activity"/>
    <property type="evidence" value="ECO:0007669"/>
    <property type="project" value="InterPro"/>
</dbReference>
<accession>A0A0G4IQE2</accession>
<keyword evidence="4" id="KW-1185">Reference proteome</keyword>
<feature type="domain" description="BZIP" evidence="2">
    <location>
        <begin position="144"/>
        <end position="193"/>
    </location>
</feature>
<gene>
    <name evidence="3" type="ORF">PBRA_000716</name>
</gene>
<feature type="region of interest" description="Disordered" evidence="1">
    <location>
        <begin position="194"/>
        <end position="251"/>
    </location>
</feature>
<dbReference type="InterPro" id="IPR046347">
    <property type="entry name" value="bZIP_sf"/>
</dbReference>
<feature type="compositionally biased region" description="Basic and acidic residues" evidence="1">
    <location>
        <begin position="140"/>
        <end position="164"/>
    </location>
</feature>
<dbReference type="AlphaFoldDB" id="A0A0G4IQE2"/>
<dbReference type="PROSITE" id="PS50217">
    <property type="entry name" value="BZIP"/>
    <property type="match status" value="1"/>
</dbReference>
<organism evidence="3 4">
    <name type="scientific">Plasmodiophora brassicae</name>
    <name type="common">Clubroot disease agent</name>
    <dbReference type="NCBI Taxonomy" id="37360"/>
    <lineage>
        <taxon>Eukaryota</taxon>
        <taxon>Sar</taxon>
        <taxon>Rhizaria</taxon>
        <taxon>Endomyxa</taxon>
        <taxon>Phytomyxea</taxon>
        <taxon>Plasmodiophorida</taxon>
        <taxon>Plasmodiophoridae</taxon>
        <taxon>Plasmodiophora</taxon>
    </lineage>
</organism>
<evidence type="ECO:0000313" key="4">
    <source>
        <dbReference type="Proteomes" id="UP000039324"/>
    </source>
</evidence>
<proteinExistence type="predicted"/>
<feature type="compositionally biased region" description="Low complexity" evidence="1">
    <location>
        <begin position="233"/>
        <end position="242"/>
    </location>
</feature>
<dbReference type="Proteomes" id="UP000039324">
    <property type="component" value="Unassembled WGS sequence"/>
</dbReference>
<dbReference type="Gene3D" id="1.20.5.170">
    <property type="match status" value="1"/>
</dbReference>
<sequence length="251" mass="27173">LFWGGGRPCLIRLTGTDDDDAAAGYPSGKSPRGGCTTWVPIRNDRRYYAKERTRPFAIAQCCCVTMSANANPFDLISQEIGIPSSGFASHPGPFGFGRPPTGMPMDLIPDLPPMPMRGAGIHQIIHGPAPPKKGRAASARKGDLERIEKRRKREREAAARSRQRKADLIGTLELQVSLMKAEIKTLKEQVIALGGTPPPSQYENAPKQIAAMRSAQQQTQQGIHHGHEDDFVSSSNNSSPSSAKRGSRLGP</sequence>
<protein>
    <recommendedName>
        <fullName evidence="2">BZIP domain-containing protein</fullName>
    </recommendedName>
</protein>
<evidence type="ECO:0000259" key="2">
    <source>
        <dbReference type="PROSITE" id="PS50217"/>
    </source>
</evidence>
<dbReference type="CDD" id="cd14686">
    <property type="entry name" value="bZIP"/>
    <property type="match status" value="1"/>
</dbReference>
<evidence type="ECO:0000256" key="1">
    <source>
        <dbReference type="SAM" id="MobiDB-lite"/>
    </source>
</evidence>
<dbReference type="SMART" id="SM00338">
    <property type="entry name" value="BRLZ"/>
    <property type="match status" value="1"/>
</dbReference>
<evidence type="ECO:0000313" key="3">
    <source>
        <dbReference type="EMBL" id="CEO97371.1"/>
    </source>
</evidence>
<feature type="region of interest" description="Disordered" evidence="1">
    <location>
        <begin position="125"/>
        <end position="164"/>
    </location>
</feature>
<dbReference type="EMBL" id="CDSF01000079">
    <property type="protein sequence ID" value="CEO97371.1"/>
    <property type="molecule type" value="Genomic_DNA"/>
</dbReference>